<gene>
    <name evidence="1" type="ORF">E2C01_095263</name>
</gene>
<organism evidence="1 2">
    <name type="scientific">Portunus trituberculatus</name>
    <name type="common">Swimming crab</name>
    <name type="synonym">Neptunus trituberculatus</name>
    <dbReference type="NCBI Taxonomy" id="210409"/>
    <lineage>
        <taxon>Eukaryota</taxon>
        <taxon>Metazoa</taxon>
        <taxon>Ecdysozoa</taxon>
        <taxon>Arthropoda</taxon>
        <taxon>Crustacea</taxon>
        <taxon>Multicrustacea</taxon>
        <taxon>Malacostraca</taxon>
        <taxon>Eumalacostraca</taxon>
        <taxon>Eucarida</taxon>
        <taxon>Decapoda</taxon>
        <taxon>Pleocyemata</taxon>
        <taxon>Brachyura</taxon>
        <taxon>Eubrachyura</taxon>
        <taxon>Portunoidea</taxon>
        <taxon>Portunidae</taxon>
        <taxon>Portuninae</taxon>
        <taxon>Portunus</taxon>
    </lineage>
</organism>
<evidence type="ECO:0000313" key="2">
    <source>
        <dbReference type="Proteomes" id="UP000324222"/>
    </source>
</evidence>
<evidence type="ECO:0000313" key="1">
    <source>
        <dbReference type="EMBL" id="MPC99823.1"/>
    </source>
</evidence>
<keyword evidence="2" id="KW-1185">Reference proteome</keyword>
<proteinExistence type="predicted"/>
<comment type="caution">
    <text evidence="1">The sequence shown here is derived from an EMBL/GenBank/DDBJ whole genome shotgun (WGS) entry which is preliminary data.</text>
</comment>
<name>A0A5B7JZQ5_PORTR</name>
<dbReference type="Proteomes" id="UP000324222">
    <property type="component" value="Unassembled WGS sequence"/>
</dbReference>
<sequence length="123" mass="13740">MPPPTTPPPLPPPPALIILAFLLLHQDSRYPNVLLFRPIPPIPAPPAPSAPPPPPAAGSQVLRLRGELLWDLQLKFISSPSHFKNPPIASTYHRKRVTPLSFKPAFRDALLPRHHYFPSHRDD</sequence>
<accession>A0A5B7JZQ5</accession>
<dbReference type="AlphaFoldDB" id="A0A5B7JZQ5"/>
<dbReference type="EMBL" id="VSRR010120078">
    <property type="protein sequence ID" value="MPC99823.1"/>
    <property type="molecule type" value="Genomic_DNA"/>
</dbReference>
<protein>
    <submittedName>
        <fullName evidence="1">Uncharacterized protein</fullName>
    </submittedName>
</protein>
<reference evidence="1 2" key="1">
    <citation type="submission" date="2019-05" db="EMBL/GenBank/DDBJ databases">
        <title>Another draft genome of Portunus trituberculatus and its Hox gene families provides insights of decapod evolution.</title>
        <authorList>
            <person name="Jeong J.-H."/>
            <person name="Song I."/>
            <person name="Kim S."/>
            <person name="Choi T."/>
            <person name="Kim D."/>
            <person name="Ryu S."/>
            <person name="Kim W."/>
        </authorList>
    </citation>
    <scope>NUCLEOTIDE SEQUENCE [LARGE SCALE GENOMIC DNA]</scope>
    <source>
        <tissue evidence="1">Muscle</tissue>
    </source>
</reference>